<proteinExistence type="predicted"/>
<reference evidence="2" key="1">
    <citation type="journal article" date="2019" name="Int. J. Syst. Evol. Microbiol.">
        <title>The Global Catalogue of Microorganisms (GCM) 10K type strain sequencing project: providing services to taxonomists for standard genome sequencing and annotation.</title>
        <authorList>
            <consortium name="The Broad Institute Genomics Platform"/>
            <consortium name="The Broad Institute Genome Sequencing Center for Infectious Disease"/>
            <person name="Wu L."/>
            <person name="Ma J."/>
        </authorList>
    </citation>
    <scope>NUCLEOTIDE SEQUENCE [LARGE SCALE GENOMIC DNA]</scope>
    <source>
        <strain evidence="2">JCM 6242</strain>
    </source>
</reference>
<dbReference type="Proteomes" id="UP001500831">
    <property type="component" value="Unassembled WGS sequence"/>
</dbReference>
<evidence type="ECO:0000313" key="1">
    <source>
        <dbReference type="EMBL" id="GAA2881524.1"/>
    </source>
</evidence>
<sequence>MSDVDVDALPLAPGSLPVLGHAMALARHPFTFLSSLPAYCDLVRIRLGPQTVIMTCDPGLTRAMLADDRTFDKGGPFLDRAREASGDGLATCPHRQRRRQRRLCQPAFHPEHFPAYTTATVTTAQEMTRS</sequence>
<accession>A0ABP6IGP1</accession>
<dbReference type="InterPro" id="IPR036396">
    <property type="entry name" value="Cyt_P450_sf"/>
</dbReference>
<gene>
    <name evidence="1" type="ORF">GCM10010517_44470</name>
</gene>
<comment type="caution">
    <text evidence="1">The sequence shown here is derived from an EMBL/GenBank/DDBJ whole genome shotgun (WGS) entry which is preliminary data.</text>
</comment>
<dbReference type="EMBL" id="BAAAVI010000032">
    <property type="protein sequence ID" value="GAA2881524.1"/>
    <property type="molecule type" value="Genomic_DNA"/>
</dbReference>
<dbReference type="SUPFAM" id="SSF48264">
    <property type="entry name" value="Cytochrome P450"/>
    <property type="match status" value="1"/>
</dbReference>
<keyword evidence="2" id="KW-1185">Reference proteome</keyword>
<name>A0ABP6IGP1_9ACTN</name>
<protein>
    <recommendedName>
        <fullName evidence="3">Cytochrome P450</fullName>
    </recommendedName>
</protein>
<organism evidence="1 2">
    <name type="scientific">Streptosporangium fragile</name>
    <dbReference type="NCBI Taxonomy" id="46186"/>
    <lineage>
        <taxon>Bacteria</taxon>
        <taxon>Bacillati</taxon>
        <taxon>Actinomycetota</taxon>
        <taxon>Actinomycetes</taxon>
        <taxon>Streptosporangiales</taxon>
        <taxon>Streptosporangiaceae</taxon>
        <taxon>Streptosporangium</taxon>
    </lineage>
</organism>
<evidence type="ECO:0008006" key="3">
    <source>
        <dbReference type="Google" id="ProtNLM"/>
    </source>
</evidence>
<evidence type="ECO:0000313" key="2">
    <source>
        <dbReference type="Proteomes" id="UP001500831"/>
    </source>
</evidence>
<dbReference type="Gene3D" id="1.10.630.10">
    <property type="entry name" value="Cytochrome P450"/>
    <property type="match status" value="1"/>
</dbReference>